<protein>
    <submittedName>
        <fullName evidence="1">Uncharacterized protein</fullName>
    </submittedName>
</protein>
<comment type="caution">
    <text evidence="1">The sequence shown here is derived from an EMBL/GenBank/DDBJ whole genome shotgun (WGS) entry which is preliminary data.</text>
</comment>
<keyword evidence="2" id="KW-1185">Reference proteome</keyword>
<evidence type="ECO:0000313" key="2">
    <source>
        <dbReference type="Proteomes" id="UP000553766"/>
    </source>
</evidence>
<reference evidence="1 2" key="1">
    <citation type="submission" date="2020-08" db="EMBL/GenBank/DDBJ databases">
        <title>Genomic Encyclopedia of Type Strains, Phase IV (KMG-IV): sequencing the most valuable type-strain genomes for metagenomic binning, comparative biology and taxonomic classification.</title>
        <authorList>
            <person name="Goeker M."/>
        </authorList>
    </citation>
    <scope>NUCLEOTIDE SEQUENCE [LARGE SCALE GENOMIC DNA]</scope>
    <source>
        <strain evidence="1 2">DSM 103377</strain>
    </source>
</reference>
<accession>A0A840X0B3</accession>
<evidence type="ECO:0000313" key="1">
    <source>
        <dbReference type="EMBL" id="MBB5516164.1"/>
    </source>
</evidence>
<dbReference type="Proteomes" id="UP000553766">
    <property type="component" value="Unassembled WGS sequence"/>
</dbReference>
<dbReference type="RefSeq" id="WP_184011526.1">
    <property type="nucleotide sequence ID" value="NZ_JACIJS010000006.1"/>
</dbReference>
<dbReference type="AlphaFoldDB" id="A0A840X0B3"/>
<gene>
    <name evidence="1" type="ORF">FHS89_002190</name>
</gene>
<name>A0A840X0B3_9RHOB</name>
<sequence length="84" mass="9265">MTFSKIYQLERKGPLKSSTNFVESYRNPEFGALRVLMSGPSACVALFRKIVSSVGFLEYLHQDQSVAETNFDLGSGAENLGITN</sequence>
<dbReference type="EMBL" id="JACIJS010000006">
    <property type="protein sequence ID" value="MBB5516164.1"/>
    <property type="molecule type" value="Genomic_DNA"/>
</dbReference>
<proteinExistence type="predicted"/>
<organism evidence="1 2">
    <name type="scientific">Rubricella aquisinus</name>
    <dbReference type="NCBI Taxonomy" id="2028108"/>
    <lineage>
        <taxon>Bacteria</taxon>
        <taxon>Pseudomonadati</taxon>
        <taxon>Pseudomonadota</taxon>
        <taxon>Alphaproteobacteria</taxon>
        <taxon>Rhodobacterales</taxon>
        <taxon>Paracoccaceae</taxon>
        <taxon>Rubricella</taxon>
    </lineage>
</organism>